<dbReference type="EMBL" id="JABEQI010000001">
    <property type="protein sequence ID" value="MBB2185044.1"/>
    <property type="molecule type" value="Genomic_DNA"/>
</dbReference>
<feature type="compositionally biased region" description="Polar residues" evidence="1">
    <location>
        <begin position="114"/>
        <end position="123"/>
    </location>
</feature>
<reference evidence="2 3" key="1">
    <citation type="submission" date="2020-04" db="EMBL/GenBank/DDBJ databases">
        <title>Description of novel Gluconacetobacter.</title>
        <authorList>
            <person name="Sombolestani A."/>
        </authorList>
    </citation>
    <scope>NUCLEOTIDE SEQUENCE [LARGE SCALE GENOMIC DNA]</scope>
    <source>
        <strain evidence="2 3">LMG 1382</strain>
    </source>
</reference>
<sequence>MRMMRLPCHLGQDHDEDNEPPRDDRRDPVEIPDQGRQRRRPPQPHIRPAPATGEAPADKTRQQKRERNQPDLFHPRPRRAMERHIAGQQRPRRNRQSHPQPPRQKAERDRQHDQPTGQDNVQPPQFHLPLQAQHVRHVALQTHGIDPSSIIGTQELIRYAYHMTIQKIRSTY</sequence>
<feature type="compositionally biased region" description="Basic and acidic residues" evidence="1">
    <location>
        <begin position="56"/>
        <end position="69"/>
    </location>
</feature>
<name>A0A7W4JHX4_GLULI</name>
<gene>
    <name evidence="2" type="ORF">HLH32_01320</name>
</gene>
<evidence type="ECO:0000313" key="3">
    <source>
        <dbReference type="Proteomes" id="UP000562982"/>
    </source>
</evidence>
<organism evidence="2 3">
    <name type="scientific">Gluconacetobacter liquefaciens</name>
    <name type="common">Acetobacter liquefaciens</name>
    <dbReference type="NCBI Taxonomy" id="89584"/>
    <lineage>
        <taxon>Bacteria</taxon>
        <taxon>Pseudomonadati</taxon>
        <taxon>Pseudomonadota</taxon>
        <taxon>Alphaproteobacteria</taxon>
        <taxon>Acetobacterales</taxon>
        <taxon>Acetobacteraceae</taxon>
        <taxon>Gluconacetobacter</taxon>
    </lineage>
</organism>
<dbReference type="RefSeq" id="WP_114725324.1">
    <property type="nucleotide sequence ID" value="NZ_JABEQI010000001.1"/>
</dbReference>
<feature type="compositionally biased region" description="Basic and acidic residues" evidence="1">
    <location>
        <begin position="19"/>
        <end position="36"/>
    </location>
</feature>
<feature type="compositionally biased region" description="Basic and acidic residues" evidence="1">
    <location>
        <begin position="104"/>
        <end position="113"/>
    </location>
</feature>
<comment type="caution">
    <text evidence="2">The sequence shown here is derived from an EMBL/GenBank/DDBJ whole genome shotgun (WGS) entry which is preliminary data.</text>
</comment>
<evidence type="ECO:0000256" key="1">
    <source>
        <dbReference type="SAM" id="MobiDB-lite"/>
    </source>
</evidence>
<accession>A0A7W4JHX4</accession>
<dbReference type="Proteomes" id="UP000562982">
    <property type="component" value="Unassembled WGS sequence"/>
</dbReference>
<feature type="region of interest" description="Disordered" evidence="1">
    <location>
        <begin position="1"/>
        <end position="124"/>
    </location>
</feature>
<dbReference type="AlphaFoldDB" id="A0A7W4JHX4"/>
<proteinExistence type="predicted"/>
<protein>
    <submittedName>
        <fullName evidence="2">Uncharacterized protein</fullName>
    </submittedName>
</protein>
<evidence type="ECO:0000313" key="2">
    <source>
        <dbReference type="EMBL" id="MBB2185044.1"/>
    </source>
</evidence>